<evidence type="ECO:0000256" key="1">
    <source>
        <dbReference type="ARBA" id="ARBA00023015"/>
    </source>
</evidence>
<dbReference type="PANTHER" id="PTHR44846">
    <property type="entry name" value="MANNOSYL-D-GLYCERATE TRANSPORT/METABOLISM SYSTEM REPRESSOR MNGR-RELATED"/>
    <property type="match status" value="1"/>
</dbReference>
<dbReference type="InterPro" id="IPR036390">
    <property type="entry name" value="WH_DNA-bd_sf"/>
</dbReference>
<dbReference type="SMART" id="SM00345">
    <property type="entry name" value="HTH_GNTR"/>
    <property type="match status" value="1"/>
</dbReference>
<dbReference type="InterPro" id="IPR011663">
    <property type="entry name" value="UTRA"/>
</dbReference>
<accession>A0A6J6MHB0</accession>
<feature type="domain" description="HTH gntR-type" evidence="4">
    <location>
        <begin position="21"/>
        <end position="89"/>
    </location>
</feature>
<dbReference type="GO" id="GO:0003677">
    <property type="term" value="F:DNA binding"/>
    <property type="evidence" value="ECO:0007669"/>
    <property type="project" value="UniProtKB-KW"/>
</dbReference>
<dbReference type="Pfam" id="PF00392">
    <property type="entry name" value="GntR"/>
    <property type="match status" value="1"/>
</dbReference>
<dbReference type="AlphaFoldDB" id="A0A6J6MHB0"/>
<reference evidence="5" key="1">
    <citation type="submission" date="2020-05" db="EMBL/GenBank/DDBJ databases">
        <authorList>
            <person name="Chiriac C."/>
            <person name="Salcher M."/>
            <person name="Ghai R."/>
            <person name="Kavagutti S V."/>
        </authorList>
    </citation>
    <scope>NUCLEOTIDE SEQUENCE</scope>
</reference>
<dbReference type="Gene3D" id="1.10.10.10">
    <property type="entry name" value="Winged helix-like DNA-binding domain superfamily/Winged helix DNA-binding domain"/>
    <property type="match status" value="1"/>
</dbReference>
<keyword evidence="3" id="KW-0804">Transcription</keyword>
<dbReference type="SUPFAM" id="SSF64288">
    <property type="entry name" value="Chorismate lyase-like"/>
    <property type="match status" value="1"/>
</dbReference>
<dbReference type="Gene3D" id="3.40.1410.10">
    <property type="entry name" value="Chorismate lyase-like"/>
    <property type="match status" value="1"/>
</dbReference>
<dbReference type="InterPro" id="IPR050679">
    <property type="entry name" value="Bact_HTH_transcr_reg"/>
</dbReference>
<organism evidence="5">
    <name type="scientific">freshwater metagenome</name>
    <dbReference type="NCBI Taxonomy" id="449393"/>
    <lineage>
        <taxon>unclassified sequences</taxon>
        <taxon>metagenomes</taxon>
        <taxon>ecological metagenomes</taxon>
    </lineage>
</organism>
<evidence type="ECO:0000256" key="3">
    <source>
        <dbReference type="ARBA" id="ARBA00023163"/>
    </source>
</evidence>
<proteinExistence type="predicted"/>
<dbReference type="SMART" id="SM00866">
    <property type="entry name" value="UTRA"/>
    <property type="match status" value="1"/>
</dbReference>
<dbReference type="CDD" id="cd07377">
    <property type="entry name" value="WHTH_GntR"/>
    <property type="match status" value="1"/>
</dbReference>
<dbReference type="InterPro" id="IPR036388">
    <property type="entry name" value="WH-like_DNA-bd_sf"/>
</dbReference>
<keyword evidence="1" id="KW-0805">Transcription regulation</keyword>
<name>A0A6J6MHB0_9ZZZZ</name>
<sequence>MQVRWGLLFLSVYTTLIQVRTIRYHQIAEELRGRILSGTYAAGRLMPSESDLSAEFDVSRVTVRKALELLREDGLVDSRQGFGWFVAGETVRQPLARLSTIEEQMRDSGAAPERRVLEFAFEKAPKDVATSLGTSQVLRVRRVNLADGQPFAIVTVWCSAELGQNLSRADVERSPFYELLDVPLSGATQTIGADAATTEEAELLKVPVGSPVLRCLRTTTSTAGKTVLFSRHVFPAHRTEFVVDLPFVDQSIAPSGLRLVD</sequence>
<dbReference type="EMBL" id="CAEZWV010000014">
    <property type="protein sequence ID" value="CAB4671713.1"/>
    <property type="molecule type" value="Genomic_DNA"/>
</dbReference>
<dbReference type="GO" id="GO:0003700">
    <property type="term" value="F:DNA-binding transcription factor activity"/>
    <property type="evidence" value="ECO:0007669"/>
    <property type="project" value="InterPro"/>
</dbReference>
<dbReference type="SUPFAM" id="SSF46785">
    <property type="entry name" value="Winged helix' DNA-binding domain"/>
    <property type="match status" value="1"/>
</dbReference>
<evidence type="ECO:0000313" key="5">
    <source>
        <dbReference type="EMBL" id="CAB4671713.1"/>
    </source>
</evidence>
<dbReference type="PANTHER" id="PTHR44846:SF1">
    <property type="entry name" value="MANNOSYL-D-GLYCERATE TRANSPORT_METABOLISM SYSTEM REPRESSOR MNGR-RELATED"/>
    <property type="match status" value="1"/>
</dbReference>
<evidence type="ECO:0000256" key="2">
    <source>
        <dbReference type="ARBA" id="ARBA00023125"/>
    </source>
</evidence>
<dbReference type="Pfam" id="PF07702">
    <property type="entry name" value="UTRA"/>
    <property type="match status" value="1"/>
</dbReference>
<dbReference type="GO" id="GO:0045892">
    <property type="term" value="P:negative regulation of DNA-templated transcription"/>
    <property type="evidence" value="ECO:0007669"/>
    <property type="project" value="TreeGrafter"/>
</dbReference>
<keyword evidence="2" id="KW-0238">DNA-binding</keyword>
<dbReference type="InterPro" id="IPR028978">
    <property type="entry name" value="Chorismate_lyase_/UTRA_dom_sf"/>
</dbReference>
<dbReference type="PRINTS" id="PR00035">
    <property type="entry name" value="HTHGNTR"/>
</dbReference>
<dbReference type="InterPro" id="IPR000524">
    <property type="entry name" value="Tscrpt_reg_HTH_GntR"/>
</dbReference>
<dbReference type="PROSITE" id="PS50949">
    <property type="entry name" value="HTH_GNTR"/>
    <property type="match status" value="1"/>
</dbReference>
<gene>
    <name evidence="5" type="ORF">UFOPK2295_00846</name>
</gene>
<evidence type="ECO:0000259" key="4">
    <source>
        <dbReference type="PROSITE" id="PS50949"/>
    </source>
</evidence>
<protein>
    <submittedName>
        <fullName evidence="5">Unannotated protein</fullName>
    </submittedName>
</protein>